<dbReference type="Gene3D" id="3.30.60.90">
    <property type="match status" value="2"/>
</dbReference>
<evidence type="ECO:0000313" key="8">
    <source>
        <dbReference type="Proteomes" id="UP000591131"/>
    </source>
</evidence>
<evidence type="ECO:0000256" key="1">
    <source>
        <dbReference type="ARBA" id="ARBA00022723"/>
    </source>
</evidence>
<feature type="domain" description="ZZ-type" evidence="6">
    <location>
        <begin position="142"/>
        <end position="197"/>
    </location>
</feature>
<evidence type="ECO:0000256" key="3">
    <source>
        <dbReference type="ARBA" id="ARBA00022833"/>
    </source>
</evidence>
<evidence type="ECO:0000256" key="4">
    <source>
        <dbReference type="PROSITE-ProRule" id="PRU00228"/>
    </source>
</evidence>
<feature type="region of interest" description="Disordered" evidence="5">
    <location>
        <begin position="212"/>
        <end position="247"/>
    </location>
</feature>
<proteinExistence type="predicted"/>
<dbReference type="SMART" id="SM00291">
    <property type="entry name" value="ZnF_ZZ"/>
    <property type="match status" value="2"/>
</dbReference>
<evidence type="ECO:0000256" key="5">
    <source>
        <dbReference type="SAM" id="MobiDB-lite"/>
    </source>
</evidence>
<protein>
    <recommendedName>
        <fullName evidence="6">ZZ-type domain-containing protein</fullName>
    </recommendedName>
</protein>
<dbReference type="OrthoDB" id="437878at2759"/>
<dbReference type="PROSITE" id="PS50135">
    <property type="entry name" value="ZF_ZZ_2"/>
    <property type="match status" value="2"/>
</dbReference>
<dbReference type="Proteomes" id="UP000591131">
    <property type="component" value="Unassembled WGS sequence"/>
</dbReference>
<dbReference type="InterPro" id="IPR000433">
    <property type="entry name" value="Znf_ZZ"/>
</dbReference>
<evidence type="ECO:0000259" key="6">
    <source>
        <dbReference type="PROSITE" id="PS50135"/>
    </source>
</evidence>
<feature type="region of interest" description="Disordered" evidence="5">
    <location>
        <begin position="420"/>
        <end position="471"/>
    </location>
</feature>
<gene>
    <name evidence="7" type="ORF">FOL47_010739</name>
</gene>
<sequence>MSIRFVLKLSYKGECVRVRPEPQFCNRYGHILDYIRETWPELSSTGTERSFGVYYYDEAGDQCTLNERTFPDCLMLLQERNAYKDSEELPVLKLTIKPLPEVETSPRPVPVMVEASRRLEEKIQTKTHLGCPKRTSGKLAVHRGFICDGCEMDPLVGDRYKCNYCDDFDYCSKCYERRLILGHNPFHAFTCYKMPRPPTKALKLLSTSSDKDTMTLPSKLEEKSVGDAPVAPKTKSVGTLPEPSLTRDESVQWESERHCTVAGPWGSLDIFSDEPIQGSSQNLAARVAKACTAASEAMGRPAREDLETADSFAVAAGIHLGIQCDLCGELPIVGPRFKCRKCKDYDLCQKCFDLENPSKAIHDHPKSSFRTLTPLDTILLRKDPHRWEAPEAVKEAPVVDTEACGGPMFGSLALVSPEPEPAALTEATSTIASPLMEPENGGEIEMEDPPAGSTHDDDSSGGGTESDSIPESWMDLGELEDSDIEDVMIIGTPRSDDFQVITSIEEAVEQAPDSLVTAEGLAEALVHHGIIEDRNRAAALLSQVSSNEELRSMLCSFLGTD</sequence>
<dbReference type="GO" id="GO:0008270">
    <property type="term" value="F:zinc ion binding"/>
    <property type="evidence" value="ECO:0007669"/>
    <property type="project" value="UniProtKB-KW"/>
</dbReference>
<keyword evidence="1" id="KW-0479">Metal-binding</keyword>
<feature type="domain" description="ZZ-type" evidence="6">
    <location>
        <begin position="319"/>
        <end position="380"/>
    </location>
</feature>
<organism evidence="7 8">
    <name type="scientific">Perkinsus chesapeaki</name>
    <name type="common">Clam parasite</name>
    <name type="synonym">Perkinsus andrewsi</name>
    <dbReference type="NCBI Taxonomy" id="330153"/>
    <lineage>
        <taxon>Eukaryota</taxon>
        <taxon>Sar</taxon>
        <taxon>Alveolata</taxon>
        <taxon>Perkinsozoa</taxon>
        <taxon>Perkinsea</taxon>
        <taxon>Perkinsida</taxon>
        <taxon>Perkinsidae</taxon>
        <taxon>Perkinsus</taxon>
    </lineage>
</organism>
<comment type="caution">
    <text evidence="7">The sequence shown here is derived from an EMBL/GenBank/DDBJ whole genome shotgun (WGS) entry which is preliminary data.</text>
</comment>
<feature type="compositionally biased region" description="Basic and acidic residues" evidence="5">
    <location>
        <begin position="212"/>
        <end position="225"/>
    </location>
</feature>
<dbReference type="EMBL" id="JAAPAO010000086">
    <property type="protein sequence ID" value="KAF4673298.1"/>
    <property type="molecule type" value="Genomic_DNA"/>
</dbReference>
<evidence type="ECO:0000313" key="7">
    <source>
        <dbReference type="EMBL" id="KAF4673298.1"/>
    </source>
</evidence>
<dbReference type="Pfam" id="PF00569">
    <property type="entry name" value="ZZ"/>
    <property type="match status" value="2"/>
</dbReference>
<keyword evidence="8" id="KW-1185">Reference proteome</keyword>
<dbReference type="SUPFAM" id="SSF57850">
    <property type="entry name" value="RING/U-box"/>
    <property type="match status" value="2"/>
</dbReference>
<dbReference type="CDD" id="cd02249">
    <property type="entry name" value="ZZ"/>
    <property type="match status" value="1"/>
</dbReference>
<reference evidence="7 8" key="1">
    <citation type="submission" date="2020-04" db="EMBL/GenBank/DDBJ databases">
        <title>Perkinsus chesapeaki whole genome sequence.</title>
        <authorList>
            <person name="Bogema D.R."/>
        </authorList>
    </citation>
    <scope>NUCLEOTIDE SEQUENCE [LARGE SCALE GENOMIC DNA]</scope>
    <source>
        <strain evidence="7">ATCC PRA-425</strain>
    </source>
</reference>
<name>A0A7J6MNX7_PERCH</name>
<dbReference type="AlphaFoldDB" id="A0A7J6MNX7"/>
<evidence type="ECO:0000256" key="2">
    <source>
        <dbReference type="ARBA" id="ARBA00022771"/>
    </source>
</evidence>
<dbReference type="PANTHER" id="PTHR20930:SF0">
    <property type="entry name" value="PROTEIN ILRUN"/>
    <property type="match status" value="1"/>
</dbReference>
<keyword evidence="3" id="KW-0862">Zinc</keyword>
<keyword evidence="2 4" id="KW-0863">Zinc-finger</keyword>
<accession>A0A7J6MNX7</accession>
<dbReference type="PANTHER" id="PTHR20930">
    <property type="entry name" value="OVARIAN CARCINOMA ANTIGEN CA125-RELATED"/>
    <property type="match status" value="1"/>
</dbReference>
<dbReference type="InterPro" id="IPR043145">
    <property type="entry name" value="Znf_ZZ_sf"/>
</dbReference>
<dbReference type="PROSITE" id="PS01357">
    <property type="entry name" value="ZF_ZZ_1"/>
    <property type="match status" value="1"/>
</dbReference>